<evidence type="ECO:0000256" key="5">
    <source>
        <dbReference type="SAM" id="Phobius"/>
    </source>
</evidence>
<dbReference type="InterPro" id="IPR013525">
    <property type="entry name" value="ABC2_TM"/>
</dbReference>
<feature type="transmembrane region" description="Helical" evidence="5">
    <location>
        <begin position="171"/>
        <end position="194"/>
    </location>
</feature>
<organism evidence="7 8">
    <name type="scientific">Thermosipho atlanticus DSM 15807</name>
    <dbReference type="NCBI Taxonomy" id="1123380"/>
    <lineage>
        <taxon>Bacteria</taxon>
        <taxon>Thermotogati</taxon>
        <taxon>Thermotogota</taxon>
        <taxon>Thermotogae</taxon>
        <taxon>Thermotogales</taxon>
        <taxon>Fervidobacteriaceae</taxon>
        <taxon>Thermosipho</taxon>
    </lineage>
</organism>
<evidence type="ECO:0000256" key="3">
    <source>
        <dbReference type="ARBA" id="ARBA00022989"/>
    </source>
</evidence>
<gene>
    <name evidence="7" type="ORF">SAMN02745199_0722</name>
</gene>
<dbReference type="OrthoDB" id="9771950at2"/>
<dbReference type="GO" id="GO:0016020">
    <property type="term" value="C:membrane"/>
    <property type="evidence" value="ECO:0007669"/>
    <property type="project" value="UniProtKB-SubCell"/>
</dbReference>
<comment type="subcellular location">
    <subcellularLocation>
        <location evidence="1">Membrane</location>
        <topology evidence="1">Multi-pass membrane protein</topology>
    </subcellularLocation>
</comment>
<feature type="transmembrane region" description="Helical" evidence="5">
    <location>
        <begin position="254"/>
        <end position="275"/>
    </location>
</feature>
<feature type="transmembrane region" description="Helical" evidence="5">
    <location>
        <begin position="282"/>
        <end position="300"/>
    </location>
</feature>
<keyword evidence="4 5" id="KW-0472">Membrane</keyword>
<dbReference type="PANTHER" id="PTHR43027:SF2">
    <property type="entry name" value="TRANSPORT PERMEASE PROTEIN"/>
    <property type="match status" value="1"/>
</dbReference>
<name>A0A1M5RZX5_9BACT</name>
<sequence length="362" mass="42435">MIKYLLKLEILRSKEATFWFIIFPILLTFILSSIFGEMDRNIRFKVGVMGNSTLLENLFDELRETKQFEIKQVQNIDKLLTGELDIIVKIPKDFDFKFHKAFLLSKTTLFKPINLIIYYVSNRDDSTIARDIFYNIFSTFDIEFYKRTNNWNEVSIKVIKKTKGDISYYEFLFPSIIVMIIMSVAFFGYTNGITNFKRQGILKKIASTPYSLKRFYFSYTLVSIVQIFFSLVIFFIFESVVYHINVFDNFSNTLFYTSLGTTVFLSIGYFLANVIKNPETNVVLGNILFQVFMFAGGFYFDVKNIKIIGQISKYIPSTYIVDGIRKSFDYSQYGDHLTIPVLWITIFLFFSLIFGVKENEKI</sequence>
<dbReference type="Proteomes" id="UP000242592">
    <property type="component" value="Unassembled WGS sequence"/>
</dbReference>
<evidence type="ECO:0000256" key="4">
    <source>
        <dbReference type="ARBA" id="ARBA00023136"/>
    </source>
</evidence>
<reference evidence="8" key="1">
    <citation type="submission" date="2016-11" db="EMBL/GenBank/DDBJ databases">
        <authorList>
            <person name="Varghese N."/>
            <person name="Submissions S."/>
        </authorList>
    </citation>
    <scope>NUCLEOTIDE SEQUENCE [LARGE SCALE GENOMIC DNA]</scope>
    <source>
        <strain evidence="8">DSM 15807</strain>
    </source>
</reference>
<accession>A0A1M5RZX5</accession>
<dbReference type="STRING" id="1123380.SAMN02745199_0722"/>
<dbReference type="PANTHER" id="PTHR43027">
    <property type="entry name" value="DOXORUBICIN RESISTANCE ABC TRANSPORTER PERMEASE PROTEIN DRRC-RELATED"/>
    <property type="match status" value="1"/>
</dbReference>
<dbReference type="RefSeq" id="WP_073072301.1">
    <property type="nucleotide sequence ID" value="NZ_FQXN01000002.1"/>
</dbReference>
<dbReference type="AlphaFoldDB" id="A0A1M5RZX5"/>
<evidence type="ECO:0000256" key="1">
    <source>
        <dbReference type="ARBA" id="ARBA00004141"/>
    </source>
</evidence>
<evidence type="ECO:0000313" key="8">
    <source>
        <dbReference type="Proteomes" id="UP000242592"/>
    </source>
</evidence>
<evidence type="ECO:0000256" key="2">
    <source>
        <dbReference type="ARBA" id="ARBA00022692"/>
    </source>
</evidence>
<feature type="transmembrane region" description="Helical" evidence="5">
    <location>
        <begin position="215"/>
        <end position="242"/>
    </location>
</feature>
<feature type="domain" description="ABC-2 type transporter transmembrane" evidence="6">
    <location>
        <begin position="17"/>
        <end position="353"/>
    </location>
</feature>
<dbReference type="Pfam" id="PF12698">
    <property type="entry name" value="ABC2_membrane_3"/>
    <property type="match status" value="1"/>
</dbReference>
<evidence type="ECO:0000313" key="7">
    <source>
        <dbReference type="EMBL" id="SHH31779.1"/>
    </source>
</evidence>
<evidence type="ECO:0000259" key="6">
    <source>
        <dbReference type="Pfam" id="PF12698"/>
    </source>
</evidence>
<keyword evidence="3 5" id="KW-1133">Transmembrane helix</keyword>
<proteinExistence type="predicted"/>
<dbReference type="EMBL" id="FQXN01000002">
    <property type="protein sequence ID" value="SHH31779.1"/>
    <property type="molecule type" value="Genomic_DNA"/>
</dbReference>
<dbReference type="InterPro" id="IPR052902">
    <property type="entry name" value="ABC-2_transporter"/>
</dbReference>
<keyword evidence="8" id="KW-1185">Reference proteome</keyword>
<feature type="transmembrane region" description="Helical" evidence="5">
    <location>
        <begin position="337"/>
        <end position="356"/>
    </location>
</feature>
<dbReference type="GO" id="GO:0140359">
    <property type="term" value="F:ABC-type transporter activity"/>
    <property type="evidence" value="ECO:0007669"/>
    <property type="project" value="InterPro"/>
</dbReference>
<keyword evidence="2 5" id="KW-0812">Transmembrane</keyword>
<feature type="transmembrane region" description="Helical" evidence="5">
    <location>
        <begin position="101"/>
        <end position="120"/>
    </location>
</feature>
<protein>
    <submittedName>
        <fullName evidence="7">ABC-2 type transport system permease protein</fullName>
    </submittedName>
</protein>
<feature type="transmembrane region" description="Helical" evidence="5">
    <location>
        <begin position="16"/>
        <end position="35"/>
    </location>
</feature>